<name>A0A8X6HNB2_TRICU</name>
<protein>
    <submittedName>
        <fullName evidence="1">Uncharacterized protein</fullName>
    </submittedName>
</protein>
<evidence type="ECO:0000313" key="1">
    <source>
        <dbReference type="EMBL" id="GFR25460.1"/>
    </source>
</evidence>
<reference evidence="1" key="1">
    <citation type="submission" date="2020-07" db="EMBL/GenBank/DDBJ databases">
        <title>Multicomponent nature underlies the extraordinary mechanical properties of spider dragline silk.</title>
        <authorList>
            <person name="Kono N."/>
            <person name="Nakamura H."/>
            <person name="Mori M."/>
            <person name="Yoshida Y."/>
            <person name="Ohtoshi R."/>
            <person name="Malay A.D."/>
            <person name="Moran D.A.P."/>
            <person name="Tomita M."/>
            <person name="Numata K."/>
            <person name="Arakawa K."/>
        </authorList>
    </citation>
    <scope>NUCLEOTIDE SEQUENCE</scope>
</reference>
<sequence>MPSLNDMMIVYCAFGNSGFHSIISPRRHLLHMIAVVFHIPEESISLFAYYANPPLRLFLMDLEDEMFIRVVSWAYTTGMPYT</sequence>
<accession>A0A8X6HNB2</accession>
<evidence type="ECO:0000313" key="2">
    <source>
        <dbReference type="Proteomes" id="UP000887116"/>
    </source>
</evidence>
<gene>
    <name evidence="1" type="ORF">TNCT_149771</name>
</gene>
<proteinExistence type="predicted"/>
<dbReference type="AlphaFoldDB" id="A0A8X6HNB2"/>
<keyword evidence="2" id="KW-1185">Reference proteome</keyword>
<organism evidence="1 2">
    <name type="scientific">Trichonephila clavata</name>
    <name type="common">Joro spider</name>
    <name type="synonym">Nephila clavata</name>
    <dbReference type="NCBI Taxonomy" id="2740835"/>
    <lineage>
        <taxon>Eukaryota</taxon>
        <taxon>Metazoa</taxon>
        <taxon>Ecdysozoa</taxon>
        <taxon>Arthropoda</taxon>
        <taxon>Chelicerata</taxon>
        <taxon>Arachnida</taxon>
        <taxon>Araneae</taxon>
        <taxon>Araneomorphae</taxon>
        <taxon>Entelegynae</taxon>
        <taxon>Araneoidea</taxon>
        <taxon>Nephilidae</taxon>
        <taxon>Trichonephila</taxon>
    </lineage>
</organism>
<dbReference type="Proteomes" id="UP000887116">
    <property type="component" value="Unassembled WGS sequence"/>
</dbReference>
<dbReference type="EMBL" id="BMAO01028536">
    <property type="protein sequence ID" value="GFR25460.1"/>
    <property type="molecule type" value="Genomic_DNA"/>
</dbReference>
<comment type="caution">
    <text evidence="1">The sequence shown here is derived from an EMBL/GenBank/DDBJ whole genome shotgun (WGS) entry which is preliminary data.</text>
</comment>